<keyword evidence="1 4" id="KW-0238">DNA-binding</keyword>
<dbReference type="RefSeq" id="WP_211852691.1">
    <property type="nucleotide sequence ID" value="NZ_JAAGBB010000012.1"/>
</dbReference>
<dbReference type="Gene3D" id="1.10.1660.10">
    <property type="match status" value="1"/>
</dbReference>
<dbReference type="InterPro" id="IPR009061">
    <property type="entry name" value="DNA-bd_dom_put_sf"/>
</dbReference>
<evidence type="ECO:0000259" key="3">
    <source>
        <dbReference type="PROSITE" id="PS50937"/>
    </source>
</evidence>
<dbReference type="CDD" id="cd04776">
    <property type="entry name" value="HTH_GnyR"/>
    <property type="match status" value="1"/>
</dbReference>
<dbReference type="EMBL" id="JAAGBB010000012">
    <property type="protein sequence ID" value="MBR0665025.1"/>
    <property type="molecule type" value="Genomic_DNA"/>
</dbReference>
<feature type="domain" description="HTH merR-type" evidence="3">
    <location>
        <begin position="4"/>
        <end position="71"/>
    </location>
</feature>
<dbReference type="SUPFAM" id="SSF46955">
    <property type="entry name" value="Putative DNA-binding domain"/>
    <property type="match status" value="1"/>
</dbReference>
<dbReference type="GO" id="GO:0003677">
    <property type="term" value="F:DNA binding"/>
    <property type="evidence" value="ECO:0007669"/>
    <property type="project" value="UniProtKB-KW"/>
</dbReference>
<name>A0ABS5EYM3_9PROT</name>
<feature type="coiled-coil region" evidence="2">
    <location>
        <begin position="79"/>
        <end position="130"/>
    </location>
</feature>
<evidence type="ECO:0000256" key="1">
    <source>
        <dbReference type="ARBA" id="ARBA00023125"/>
    </source>
</evidence>
<dbReference type="InterPro" id="IPR000551">
    <property type="entry name" value="MerR-type_HTH_dom"/>
</dbReference>
<evidence type="ECO:0000313" key="5">
    <source>
        <dbReference type="Proteomes" id="UP001196870"/>
    </source>
</evidence>
<proteinExistence type="predicted"/>
<dbReference type="SMART" id="SM00422">
    <property type="entry name" value="HTH_MERR"/>
    <property type="match status" value="1"/>
</dbReference>
<keyword evidence="5" id="KW-1185">Reference proteome</keyword>
<evidence type="ECO:0000313" key="4">
    <source>
        <dbReference type="EMBL" id="MBR0665025.1"/>
    </source>
</evidence>
<sequence>MRELYTVNQLAEDLGITPRTIRFYEAKGLIAPQRAGTMRVFNRRDRARLMIVLRGKRLGFTLAEIREYLDLYDADRTKREQMRLLLTKTQERITGLEQQRRDLAQTLAELRAIEAEAETALAAIAEAAGNQHRVKG</sequence>
<dbReference type="Pfam" id="PF13411">
    <property type="entry name" value="MerR_1"/>
    <property type="match status" value="1"/>
</dbReference>
<gene>
    <name evidence="4" type="ORF">GXW71_11740</name>
</gene>
<comment type="caution">
    <text evidence="4">The sequence shown here is derived from an EMBL/GenBank/DDBJ whole genome shotgun (WGS) entry which is preliminary data.</text>
</comment>
<dbReference type="Proteomes" id="UP001196870">
    <property type="component" value="Unassembled WGS sequence"/>
</dbReference>
<reference evidence="5" key="1">
    <citation type="journal article" date="2021" name="Syst. Appl. Microbiol.">
        <title>Roseomonas hellenica sp. nov., isolated from roots of wild-growing Alkanna tinctoria.</title>
        <authorList>
            <person name="Rat A."/>
            <person name="Naranjo H.D."/>
            <person name="Lebbe L."/>
            <person name="Cnockaert M."/>
            <person name="Krigas N."/>
            <person name="Grigoriadou K."/>
            <person name="Maloupa E."/>
            <person name="Willems A."/>
        </authorList>
    </citation>
    <scope>NUCLEOTIDE SEQUENCE [LARGE SCALE GENOMIC DNA]</scope>
    <source>
        <strain evidence="5">LMG 31523</strain>
    </source>
</reference>
<dbReference type="InterPro" id="IPR047057">
    <property type="entry name" value="MerR_fam"/>
</dbReference>
<keyword evidence="2" id="KW-0175">Coiled coil</keyword>
<organism evidence="4 5">
    <name type="scientific">Plastoroseomonas hellenica</name>
    <dbReference type="NCBI Taxonomy" id="2687306"/>
    <lineage>
        <taxon>Bacteria</taxon>
        <taxon>Pseudomonadati</taxon>
        <taxon>Pseudomonadota</taxon>
        <taxon>Alphaproteobacteria</taxon>
        <taxon>Acetobacterales</taxon>
        <taxon>Acetobacteraceae</taxon>
        <taxon>Plastoroseomonas</taxon>
    </lineage>
</organism>
<protein>
    <submittedName>
        <fullName evidence="4">MerR family DNA-binding transcriptional regulator</fullName>
    </submittedName>
</protein>
<dbReference type="PROSITE" id="PS50937">
    <property type="entry name" value="HTH_MERR_2"/>
    <property type="match status" value="1"/>
</dbReference>
<accession>A0ABS5EYM3</accession>
<dbReference type="PANTHER" id="PTHR30204:SF58">
    <property type="entry name" value="HTH-TYPE TRANSCRIPTIONAL REGULATOR YFMP"/>
    <property type="match status" value="1"/>
</dbReference>
<dbReference type="PANTHER" id="PTHR30204">
    <property type="entry name" value="REDOX-CYCLING DRUG-SENSING TRANSCRIPTIONAL ACTIVATOR SOXR"/>
    <property type="match status" value="1"/>
</dbReference>
<evidence type="ECO:0000256" key="2">
    <source>
        <dbReference type="SAM" id="Coils"/>
    </source>
</evidence>